<name>A0A5N5FJ87_9ROSA</name>
<dbReference type="Proteomes" id="UP000327157">
    <property type="component" value="Chromosome 10"/>
</dbReference>
<reference evidence="2 3" key="3">
    <citation type="submission" date="2019-11" db="EMBL/GenBank/DDBJ databases">
        <title>A de novo genome assembly of a pear dwarfing rootstock.</title>
        <authorList>
            <person name="Wang F."/>
            <person name="Wang J."/>
            <person name="Li S."/>
            <person name="Zhang Y."/>
            <person name="Fang M."/>
            <person name="Ma L."/>
            <person name="Zhao Y."/>
            <person name="Jiang S."/>
        </authorList>
    </citation>
    <scope>NUCLEOTIDE SEQUENCE [LARGE SCALE GENOMIC DNA]</scope>
    <source>
        <strain evidence="2">S2</strain>
        <tissue evidence="2">Leaf</tissue>
    </source>
</reference>
<dbReference type="EMBL" id="SMOL01000695">
    <property type="protein sequence ID" value="KAB2603205.1"/>
    <property type="molecule type" value="Genomic_DNA"/>
</dbReference>
<evidence type="ECO:0000313" key="2">
    <source>
        <dbReference type="EMBL" id="KAB2603205.1"/>
    </source>
</evidence>
<feature type="region of interest" description="Disordered" evidence="1">
    <location>
        <begin position="293"/>
        <end position="343"/>
    </location>
</feature>
<evidence type="ECO:0000313" key="3">
    <source>
        <dbReference type="Proteomes" id="UP000327157"/>
    </source>
</evidence>
<protein>
    <submittedName>
        <fullName evidence="2">Uncharacterized protein</fullName>
    </submittedName>
</protein>
<dbReference type="AlphaFoldDB" id="A0A5N5FJ87"/>
<reference evidence="2 3" key="1">
    <citation type="submission" date="2019-09" db="EMBL/GenBank/DDBJ databases">
        <authorList>
            <person name="Ou C."/>
        </authorList>
    </citation>
    <scope>NUCLEOTIDE SEQUENCE [LARGE SCALE GENOMIC DNA]</scope>
    <source>
        <strain evidence="2">S2</strain>
        <tissue evidence="2">Leaf</tissue>
    </source>
</reference>
<comment type="caution">
    <text evidence="2">The sequence shown here is derived from an EMBL/GenBank/DDBJ whole genome shotgun (WGS) entry which is preliminary data.</text>
</comment>
<gene>
    <name evidence="2" type="ORF">D8674_004210</name>
</gene>
<proteinExistence type="predicted"/>
<evidence type="ECO:0000256" key="1">
    <source>
        <dbReference type="SAM" id="MobiDB-lite"/>
    </source>
</evidence>
<feature type="compositionally biased region" description="Acidic residues" evidence="1">
    <location>
        <begin position="315"/>
        <end position="324"/>
    </location>
</feature>
<sequence length="343" mass="40404">MRPMKSCTSYAECACRSERECIVFVEKVSKNEETSIKKRKTPMLVPSKDILFHKESRKHWLRPAIRPKSQEEVLNIAASRKAEAEAIRCVVAIVTGEERRLWPPLLTIDPIFLPAIEHIGQESDHGFSHKKNHKEEDGNVPWKDLKVFWCYFAISLLSPLYYFFGNDDHLVMQVMTEYNDRLREDERYKAKLKENKQLRLTRWNGENVKLKKLFEATKKYIQTEREVAMQEFLGFHAFHHAFRPHCTREVHFEKRKWMVILERYDNRCIIRNHREEIDEYRQMGETFVLAIDPSSKEKSDDEVTVDEQTQQTQQGEDDLSDAEDGGGTLSDIVRASTSYEDDQ</sequence>
<keyword evidence="3" id="KW-1185">Reference proteome</keyword>
<organism evidence="2 3">
    <name type="scientific">Pyrus ussuriensis x Pyrus communis</name>
    <dbReference type="NCBI Taxonomy" id="2448454"/>
    <lineage>
        <taxon>Eukaryota</taxon>
        <taxon>Viridiplantae</taxon>
        <taxon>Streptophyta</taxon>
        <taxon>Embryophyta</taxon>
        <taxon>Tracheophyta</taxon>
        <taxon>Spermatophyta</taxon>
        <taxon>Magnoliopsida</taxon>
        <taxon>eudicotyledons</taxon>
        <taxon>Gunneridae</taxon>
        <taxon>Pentapetalae</taxon>
        <taxon>rosids</taxon>
        <taxon>fabids</taxon>
        <taxon>Rosales</taxon>
        <taxon>Rosaceae</taxon>
        <taxon>Amygdaloideae</taxon>
        <taxon>Maleae</taxon>
        <taxon>Pyrus</taxon>
    </lineage>
</organism>
<reference evidence="3" key="2">
    <citation type="submission" date="2019-10" db="EMBL/GenBank/DDBJ databases">
        <title>A de novo genome assembly of a pear dwarfing rootstock.</title>
        <authorList>
            <person name="Wang F."/>
            <person name="Wang J."/>
            <person name="Li S."/>
            <person name="Zhang Y."/>
            <person name="Fang M."/>
            <person name="Ma L."/>
            <person name="Zhao Y."/>
            <person name="Jiang S."/>
        </authorList>
    </citation>
    <scope>NUCLEOTIDE SEQUENCE [LARGE SCALE GENOMIC DNA]</scope>
</reference>
<accession>A0A5N5FJ87</accession>